<gene>
    <name evidence="3" type="ORF">GX618_01165</name>
</gene>
<proteinExistence type="predicted"/>
<feature type="transmembrane region" description="Helical" evidence="2">
    <location>
        <begin position="508"/>
        <end position="532"/>
    </location>
</feature>
<evidence type="ECO:0000313" key="3">
    <source>
        <dbReference type="EMBL" id="NLE30868.1"/>
    </source>
</evidence>
<evidence type="ECO:0000256" key="1">
    <source>
        <dbReference type="SAM" id="MobiDB-lite"/>
    </source>
</evidence>
<keyword evidence="2" id="KW-0812">Transmembrane</keyword>
<protein>
    <recommendedName>
        <fullName evidence="5">Fibronectin type-III domain-containing protein</fullName>
    </recommendedName>
</protein>
<dbReference type="InterPro" id="IPR013783">
    <property type="entry name" value="Ig-like_fold"/>
</dbReference>
<evidence type="ECO:0000256" key="2">
    <source>
        <dbReference type="SAM" id="Phobius"/>
    </source>
</evidence>
<organism evidence="3 4">
    <name type="scientific">Candidatus Dojkabacteria bacterium</name>
    <dbReference type="NCBI Taxonomy" id="2099670"/>
    <lineage>
        <taxon>Bacteria</taxon>
        <taxon>Candidatus Dojkabacteria</taxon>
    </lineage>
</organism>
<accession>A0A847ETI3</accession>
<dbReference type="AlphaFoldDB" id="A0A847ETI3"/>
<feature type="transmembrane region" description="Helical" evidence="2">
    <location>
        <begin position="15"/>
        <end position="33"/>
    </location>
</feature>
<keyword evidence="2" id="KW-0472">Membrane</keyword>
<dbReference type="EMBL" id="JAAZAL010000038">
    <property type="protein sequence ID" value="NLE30868.1"/>
    <property type="molecule type" value="Genomic_DNA"/>
</dbReference>
<evidence type="ECO:0000313" key="4">
    <source>
        <dbReference type="Proteomes" id="UP000554004"/>
    </source>
</evidence>
<evidence type="ECO:0008006" key="5">
    <source>
        <dbReference type="Google" id="ProtNLM"/>
    </source>
</evidence>
<dbReference type="Gene3D" id="2.60.40.10">
    <property type="entry name" value="Immunoglobulins"/>
    <property type="match status" value="1"/>
</dbReference>
<name>A0A847ETI3_9BACT</name>
<keyword evidence="2" id="KW-1133">Transmembrane helix</keyword>
<dbReference type="Pfam" id="PF17957">
    <property type="entry name" value="Big_7"/>
    <property type="match status" value="1"/>
</dbReference>
<feature type="compositionally biased region" description="Polar residues" evidence="1">
    <location>
        <begin position="612"/>
        <end position="621"/>
    </location>
</feature>
<dbReference type="Proteomes" id="UP000554004">
    <property type="component" value="Unassembled WGS sequence"/>
</dbReference>
<reference evidence="3 4" key="1">
    <citation type="journal article" date="2020" name="Biotechnol. Biofuels">
        <title>New insights from the biogas microbiome by comprehensive genome-resolved metagenomics of nearly 1600 species originating from multiple anaerobic digesters.</title>
        <authorList>
            <person name="Campanaro S."/>
            <person name="Treu L."/>
            <person name="Rodriguez-R L.M."/>
            <person name="Kovalovszki A."/>
            <person name="Ziels R.M."/>
            <person name="Maus I."/>
            <person name="Zhu X."/>
            <person name="Kougias P.G."/>
            <person name="Basile A."/>
            <person name="Luo G."/>
            <person name="Schluter A."/>
            <person name="Konstantinidis K.T."/>
            <person name="Angelidaki I."/>
        </authorList>
    </citation>
    <scope>NUCLEOTIDE SEQUENCE [LARGE SCALE GENOMIC DNA]</scope>
    <source>
        <strain evidence="3">AS06rmzACSIP_421</strain>
    </source>
</reference>
<feature type="region of interest" description="Disordered" evidence="1">
    <location>
        <begin position="607"/>
        <end position="636"/>
    </location>
</feature>
<feature type="region of interest" description="Disordered" evidence="1">
    <location>
        <begin position="370"/>
        <end position="397"/>
    </location>
</feature>
<comment type="caution">
    <text evidence="3">The sequence shown here is derived from an EMBL/GenBank/DDBJ whole genome shotgun (WGS) entry which is preliminary data.</text>
</comment>
<sequence>MNRTHAPIKRKQKSILLTFLLILTLPIFIFTLLENRSFDFRNKAFEEIELSNLNPCIITFPNVNPYTIQVNSTVRIQVDGISENSTIKELTITDGSSNILFTKSYEDKMVNRVSESFPYTPLVARAYNLSGNMKDIAGNTFSCVISSPYDIKGVKAISLNSKPEFLTSPRDSIPSQSIQVGDTYEYTLEAKDVDQDTINYIYSFTKGEEWLESTIIDDGADGMLTIKFRGSTKKAGSYLANVFIHDGYSKHLSSQSWVISVSNKENDNPTVTIIDPSYSIVINEQGTVPLKWEVEDKNQIIRYEIYISQNPVNETTWEPIDTNVPGTQTNYTVDLNNKEDGAYRLIVRAIDDQEPAGVGVDISEEILISRNTESPEKPDDNVELPEPQIINMSPTSKDEVKNNIPTIKASLIASEGAVVQDSSIIFKLDDRDVTDEIKINEVEENQHTVIYIPPSGLTNGVHKVSIYFEDSNGGEREVEWTFSIGDESASSDSDVFNILGLEIPKRTLYIVFGGIALIALAIIVPLLLPLIWKDTSKEVSKNTILPDSIPPTTEIPVIPISSPANKLTQEKFLAPEPDVTNIEPENEVIATTSPVAIDAKEIEEPKEEITVVDSSGQTTVEGITPMFEDSQPEPDLENLYDQLKELEEKEENKEKDTTS</sequence>